<dbReference type="PANTHER" id="PTHR46470">
    <property type="entry name" value="N-ACYLNEURAMINATE-9-PHOSPHATASE"/>
    <property type="match status" value="1"/>
</dbReference>
<organism evidence="4 5">
    <name type="scientific">Nocardia acididurans</name>
    <dbReference type="NCBI Taxonomy" id="2802282"/>
    <lineage>
        <taxon>Bacteria</taxon>
        <taxon>Bacillati</taxon>
        <taxon>Actinomycetota</taxon>
        <taxon>Actinomycetes</taxon>
        <taxon>Mycobacteriales</taxon>
        <taxon>Nocardiaceae</taxon>
        <taxon>Nocardia</taxon>
    </lineage>
</organism>
<dbReference type="InterPro" id="IPR006439">
    <property type="entry name" value="HAD-SF_hydro_IA"/>
</dbReference>
<accession>A0ABS1LZV5</accession>
<evidence type="ECO:0000256" key="1">
    <source>
        <dbReference type="ARBA" id="ARBA00001946"/>
    </source>
</evidence>
<dbReference type="RefSeq" id="WP_201944612.1">
    <property type="nucleotide sequence ID" value="NZ_JAERRJ010000002.1"/>
</dbReference>
<proteinExistence type="predicted"/>
<evidence type="ECO:0000313" key="5">
    <source>
        <dbReference type="Proteomes" id="UP000602198"/>
    </source>
</evidence>
<name>A0ABS1LZV5_9NOCA</name>
<dbReference type="SUPFAM" id="SSF56784">
    <property type="entry name" value="HAD-like"/>
    <property type="match status" value="1"/>
</dbReference>
<dbReference type="NCBIfam" id="TIGR01549">
    <property type="entry name" value="HAD-SF-IA-v1"/>
    <property type="match status" value="1"/>
</dbReference>
<dbReference type="GO" id="GO:0016787">
    <property type="term" value="F:hydrolase activity"/>
    <property type="evidence" value="ECO:0007669"/>
    <property type="project" value="UniProtKB-KW"/>
</dbReference>
<dbReference type="InterPro" id="IPR036412">
    <property type="entry name" value="HAD-like_sf"/>
</dbReference>
<comment type="caution">
    <text evidence="4">The sequence shown here is derived from an EMBL/GenBank/DDBJ whole genome shotgun (WGS) entry which is preliminary data.</text>
</comment>
<comment type="cofactor">
    <cofactor evidence="1">
        <name>Mg(2+)</name>
        <dbReference type="ChEBI" id="CHEBI:18420"/>
    </cofactor>
</comment>
<dbReference type="Proteomes" id="UP000602198">
    <property type="component" value="Unassembled WGS sequence"/>
</dbReference>
<dbReference type="Gene3D" id="1.20.120.710">
    <property type="entry name" value="Haloacid dehalogenase hydrolase-like domain"/>
    <property type="match status" value="1"/>
</dbReference>
<dbReference type="PRINTS" id="PR00413">
    <property type="entry name" value="HADHALOGNASE"/>
</dbReference>
<keyword evidence="5" id="KW-1185">Reference proteome</keyword>
<dbReference type="InterPro" id="IPR023214">
    <property type="entry name" value="HAD_sf"/>
</dbReference>
<keyword evidence="3" id="KW-0460">Magnesium</keyword>
<dbReference type="Gene3D" id="3.40.50.1000">
    <property type="entry name" value="HAD superfamily/HAD-like"/>
    <property type="match status" value="1"/>
</dbReference>
<sequence>MTIRGILFDIDDTLIDYAASARTAVVGHLAAQELLDRFESPETAAALWLALEEELYPRYLAGELTFRGQQLLRTERFLAHIGVTGSDTAGWFDGYATLRDTTWRAFADVAPALGKFSGTVALGVVSNSSLAYQTGKLRAVGLLDHFGEAILCSSEYGAAKPDPSIFHAGCALLGLPPEQVAYVGDRYDVDGLGARDAGLRAHWLDRSKSGSVAEAGVTVIHSLEELIIAAEK</sequence>
<gene>
    <name evidence="4" type="ORF">JK358_06060</name>
</gene>
<evidence type="ECO:0000256" key="2">
    <source>
        <dbReference type="ARBA" id="ARBA00022801"/>
    </source>
</evidence>
<dbReference type="PANTHER" id="PTHR46470:SF4">
    <property type="entry name" value="5-AMINO-6-(5-PHOSPHO-D-RIBITYLAMINO)URACIL PHOSPHATASE YIGB"/>
    <property type="match status" value="1"/>
</dbReference>
<dbReference type="SFLD" id="SFLDG01129">
    <property type="entry name" value="C1.5:_HAD__Beta-PGM__Phosphata"/>
    <property type="match status" value="1"/>
</dbReference>
<evidence type="ECO:0000256" key="3">
    <source>
        <dbReference type="ARBA" id="ARBA00022842"/>
    </source>
</evidence>
<dbReference type="EMBL" id="JAERRJ010000002">
    <property type="protein sequence ID" value="MBL1073953.1"/>
    <property type="molecule type" value="Genomic_DNA"/>
</dbReference>
<protein>
    <submittedName>
        <fullName evidence="4">HAD family hydrolase</fullName>
    </submittedName>
</protein>
<reference evidence="4 5" key="1">
    <citation type="submission" date="2021-01" db="EMBL/GenBank/DDBJ databases">
        <title>WGS of actinomycetes isolated from Thailand.</title>
        <authorList>
            <person name="Thawai C."/>
        </authorList>
    </citation>
    <scope>NUCLEOTIDE SEQUENCE [LARGE SCALE GENOMIC DNA]</scope>
    <source>
        <strain evidence="4 5">LPG 2</strain>
    </source>
</reference>
<dbReference type="SFLD" id="SFLDS00003">
    <property type="entry name" value="Haloacid_Dehalogenase"/>
    <property type="match status" value="1"/>
</dbReference>
<dbReference type="InterPro" id="IPR051400">
    <property type="entry name" value="HAD-like_hydrolase"/>
</dbReference>
<keyword evidence="2 4" id="KW-0378">Hydrolase</keyword>
<evidence type="ECO:0000313" key="4">
    <source>
        <dbReference type="EMBL" id="MBL1073953.1"/>
    </source>
</evidence>
<dbReference type="Pfam" id="PF00702">
    <property type="entry name" value="Hydrolase"/>
    <property type="match status" value="1"/>
</dbReference>